<dbReference type="Proteomes" id="UP000434582">
    <property type="component" value="Unassembled WGS sequence"/>
</dbReference>
<dbReference type="RefSeq" id="WP_153345382.1">
    <property type="nucleotide sequence ID" value="NZ_WIVE01000051.1"/>
</dbReference>
<comment type="caution">
    <text evidence="2">The sequence shown here is derived from an EMBL/GenBank/DDBJ whole genome shotgun (WGS) entry which is preliminary data.</text>
</comment>
<accession>A0A7X1ZFM0</accession>
<name>A0A7X1ZFM0_9PROT</name>
<organism evidence="2 3">
    <name type="scientific">Roseospira navarrensis</name>
    <dbReference type="NCBI Taxonomy" id="140058"/>
    <lineage>
        <taxon>Bacteria</taxon>
        <taxon>Pseudomonadati</taxon>
        <taxon>Pseudomonadota</taxon>
        <taxon>Alphaproteobacteria</taxon>
        <taxon>Rhodospirillales</taxon>
        <taxon>Rhodospirillaceae</taxon>
        <taxon>Roseospira</taxon>
    </lineage>
</organism>
<protein>
    <submittedName>
        <fullName evidence="2">Uncharacterized protein</fullName>
    </submittedName>
</protein>
<evidence type="ECO:0000313" key="3">
    <source>
        <dbReference type="Proteomes" id="UP000434582"/>
    </source>
</evidence>
<dbReference type="AlphaFoldDB" id="A0A7X1ZFM0"/>
<keyword evidence="3" id="KW-1185">Reference proteome</keyword>
<dbReference type="OrthoDB" id="9762420at2"/>
<evidence type="ECO:0000313" key="2">
    <source>
        <dbReference type="EMBL" id="MQX37670.1"/>
    </source>
</evidence>
<gene>
    <name evidence="2" type="ORF">GHC57_14190</name>
</gene>
<feature type="region of interest" description="Disordered" evidence="1">
    <location>
        <begin position="17"/>
        <end position="55"/>
    </location>
</feature>
<sequence length="150" mass="14786">MGFSSVGARVTEVAARLPGRPINGQNAGNQVAGRSGGRNQPRQPVPVAPLPRASGTNDAQVIDALSQRVADLEARLAALESVLEVSAGGGSVTLVAAGSITLSASTITLSASGVTLDAAMTSTGGVISCDTIIAQSVVGSSYTPGAGNVW</sequence>
<evidence type="ECO:0000256" key="1">
    <source>
        <dbReference type="SAM" id="MobiDB-lite"/>
    </source>
</evidence>
<dbReference type="EMBL" id="WIVE01000051">
    <property type="protein sequence ID" value="MQX37670.1"/>
    <property type="molecule type" value="Genomic_DNA"/>
</dbReference>
<reference evidence="2 3" key="1">
    <citation type="submission" date="2019-10" db="EMBL/GenBank/DDBJ databases">
        <title>Draft whole-genome sequence of the purple nonsulfur photosynthetic bacterium Roseospira navarrensis DSM 15114.</title>
        <authorList>
            <person name="Kyndt J.A."/>
            <person name="Meyer T.E."/>
        </authorList>
    </citation>
    <scope>NUCLEOTIDE SEQUENCE [LARGE SCALE GENOMIC DNA]</scope>
    <source>
        <strain evidence="2 3">DSM 15114</strain>
    </source>
</reference>
<proteinExistence type="predicted"/>